<organism evidence="1 2">
    <name type="scientific">Genlisea aurea</name>
    <dbReference type="NCBI Taxonomy" id="192259"/>
    <lineage>
        <taxon>Eukaryota</taxon>
        <taxon>Viridiplantae</taxon>
        <taxon>Streptophyta</taxon>
        <taxon>Embryophyta</taxon>
        <taxon>Tracheophyta</taxon>
        <taxon>Spermatophyta</taxon>
        <taxon>Magnoliopsida</taxon>
        <taxon>eudicotyledons</taxon>
        <taxon>Gunneridae</taxon>
        <taxon>Pentapetalae</taxon>
        <taxon>asterids</taxon>
        <taxon>lamiids</taxon>
        <taxon>Lamiales</taxon>
        <taxon>Lentibulariaceae</taxon>
        <taxon>Genlisea</taxon>
    </lineage>
</organism>
<dbReference type="AlphaFoldDB" id="S8C2K2"/>
<reference evidence="1 2" key="1">
    <citation type="journal article" date="2013" name="BMC Genomics">
        <title>The miniature genome of a carnivorous plant Genlisea aurea contains a low number of genes and short non-coding sequences.</title>
        <authorList>
            <person name="Leushkin E.V."/>
            <person name="Sutormin R.A."/>
            <person name="Nabieva E.R."/>
            <person name="Penin A.A."/>
            <person name="Kondrashov A.S."/>
            <person name="Logacheva M.D."/>
        </authorList>
    </citation>
    <scope>NUCLEOTIDE SEQUENCE [LARGE SCALE GENOMIC DNA]</scope>
</reference>
<dbReference type="Gene3D" id="3.90.1140.10">
    <property type="entry name" value="Cyclic phosphodiesterase"/>
    <property type="match status" value="1"/>
</dbReference>
<dbReference type="InterPro" id="IPR009097">
    <property type="entry name" value="Cyclic_Pdiesterase"/>
</dbReference>
<gene>
    <name evidence="1" type="ORF">M569_13761</name>
</gene>
<evidence type="ECO:0008006" key="3">
    <source>
        <dbReference type="Google" id="ProtNLM"/>
    </source>
</evidence>
<dbReference type="InterPro" id="IPR012386">
    <property type="entry name" value="Cyclic-nucl_3Pdiesterase"/>
</dbReference>
<dbReference type="PANTHER" id="PTHR28141">
    <property type="entry name" value="2',3'-CYCLIC-NUCLEOTIDE 3'-PHOSPHODIESTERASE"/>
    <property type="match status" value="1"/>
</dbReference>
<keyword evidence="2" id="KW-1185">Reference proteome</keyword>
<dbReference type="Pfam" id="PF07823">
    <property type="entry name" value="CPDase"/>
    <property type="match status" value="1"/>
</dbReference>
<dbReference type="PIRSF" id="PIRSF017903">
    <property type="entry name" value="CPDase_plant"/>
    <property type="match status" value="1"/>
</dbReference>
<feature type="non-terminal residue" evidence="1">
    <location>
        <position position="169"/>
    </location>
</feature>
<dbReference type="EMBL" id="AUSU01007127">
    <property type="protein sequence ID" value="EPS61040.1"/>
    <property type="molecule type" value="Genomic_DNA"/>
</dbReference>
<proteinExistence type="predicted"/>
<sequence>RNVYSVWAFPPADVSARLKKLMQGLRSEFGGPTFDPHVTVVGAITLTETEALDLFNRASAGLKPYTAAVEGVSSGNFFYQCVFLKVNPSQEVLDASSHCCDVFGYQNSSPYMPHLSLLYGDLSEEAKKSAQTKAYEIDDTINSLNFQIQSIALYKTDTEDKSCESWERV</sequence>
<feature type="non-terminal residue" evidence="1">
    <location>
        <position position="1"/>
    </location>
</feature>
<dbReference type="FunFam" id="3.90.1140.10:FF:000007">
    <property type="entry name" value="Cyclic phosphodiesterase"/>
    <property type="match status" value="1"/>
</dbReference>
<comment type="caution">
    <text evidence="1">The sequence shown here is derived from an EMBL/GenBank/DDBJ whole genome shotgun (WGS) entry which is preliminary data.</text>
</comment>
<accession>S8C2K2</accession>
<dbReference type="Proteomes" id="UP000015453">
    <property type="component" value="Unassembled WGS sequence"/>
</dbReference>
<evidence type="ECO:0000313" key="2">
    <source>
        <dbReference type="Proteomes" id="UP000015453"/>
    </source>
</evidence>
<name>S8C2K2_9LAMI</name>
<dbReference type="GO" id="GO:0004113">
    <property type="term" value="F:2',3'-cyclic-nucleotide 3'-phosphodiesterase activity"/>
    <property type="evidence" value="ECO:0007669"/>
    <property type="project" value="TreeGrafter"/>
</dbReference>
<dbReference type="OrthoDB" id="514292at2759"/>
<dbReference type="GO" id="GO:0009187">
    <property type="term" value="P:cyclic nucleotide metabolic process"/>
    <property type="evidence" value="ECO:0007669"/>
    <property type="project" value="TreeGrafter"/>
</dbReference>
<protein>
    <recommendedName>
        <fullName evidence="3">RNA ligase/cyclic nucleotide phosphodiesterase family protein</fullName>
    </recommendedName>
</protein>
<dbReference type="PANTHER" id="PTHR28141:SF1">
    <property type="entry name" value="2',3'-CYCLIC-NUCLEOTIDE 3'-PHOSPHODIESTERASE"/>
    <property type="match status" value="1"/>
</dbReference>
<evidence type="ECO:0000313" key="1">
    <source>
        <dbReference type="EMBL" id="EPS61040.1"/>
    </source>
</evidence>
<dbReference type="SUPFAM" id="SSF55144">
    <property type="entry name" value="LigT-like"/>
    <property type="match status" value="1"/>
</dbReference>